<dbReference type="Proteomes" id="UP000092993">
    <property type="component" value="Unassembled WGS sequence"/>
</dbReference>
<comment type="caution">
    <text evidence="1">The sequence shown here is derived from an EMBL/GenBank/DDBJ whole genome shotgun (WGS) entry which is preliminary data.</text>
</comment>
<organism evidence="1 2">
    <name type="scientific">Grifola frondosa</name>
    <name type="common">Maitake</name>
    <name type="synonym">Polyporus frondosus</name>
    <dbReference type="NCBI Taxonomy" id="5627"/>
    <lineage>
        <taxon>Eukaryota</taxon>
        <taxon>Fungi</taxon>
        <taxon>Dikarya</taxon>
        <taxon>Basidiomycota</taxon>
        <taxon>Agaricomycotina</taxon>
        <taxon>Agaricomycetes</taxon>
        <taxon>Polyporales</taxon>
        <taxon>Grifolaceae</taxon>
        <taxon>Grifola</taxon>
    </lineage>
</organism>
<evidence type="ECO:0000313" key="2">
    <source>
        <dbReference type="Proteomes" id="UP000092993"/>
    </source>
</evidence>
<proteinExistence type="predicted"/>
<gene>
    <name evidence="1" type="ORF">A0H81_10536</name>
</gene>
<dbReference type="EMBL" id="LUGG01000015">
    <property type="protein sequence ID" value="OBZ69528.1"/>
    <property type="molecule type" value="Genomic_DNA"/>
</dbReference>
<protein>
    <submittedName>
        <fullName evidence="1">Uncharacterized protein</fullName>
    </submittedName>
</protein>
<dbReference type="AlphaFoldDB" id="A0A1C7LYJ4"/>
<evidence type="ECO:0000313" key="1">
    <source>
        <dbReference type="EMBL" id="OBZ69528.1"/>
    </source>
</evidence>
<accession>A0A1C7LYJ4</accession>
<name>A0A1C7LYJ4_GRIFR</name>
<keyword evidence="2" id="KW-1185">Reference proteome</keyword>
<reference evidence="1 2" key="1">
    <citation type="submission" date="2016-03" db="EMBL/GenBank/DDBJ databases">
        <title>Whole genome sequencing of Grifola frondosa 9006-11.</title>
        <authorList>
            <person name="Min B."/>
            <person name="Park H."/>
            <person name="Kim J.-G."/>
            <person name="Cho H."/>
            <person name="Oh Y.-L."/>
            <person name="Kong W.-S."/>
            <person name="Choi I.-G."/>
        </authorList>
    </citation>
    <scope>NUCLEOTIDE SEQUENCE [LARGE SCALE GENOMIC DNA]</scope>
    <source>
        <strain evidence="1 2">9006-11</strain>
    </source>
</reference>
<sequence length="159" mass="17169">MAEAVMKAGSAGRYESRTVDGAVPSLWISENELGKTSVLPAASGSGVSAEVLVGDAGTDGDASDRIAADARDIAVCIIGRYTFERQLVEEGFFGAQQFSTSYHQLIQVEDTGLNRMLARTTLREREQRHRGLIGTVYTTNWMAVYLVRMLPHMQAAGAA</sequence>